<gene>
    <name evidence="6" type="ORF">CQA43_09060</name>
</gene>
<keyword evidence="4" id="KW-0812">Transmembrane</keyword>
<dbReference type="Gene3D" id="3.40.50.11660">
    <property type="entry name" value="Glycosyl transferase family 10, C-terminal domain"/>
    <property type="match status" value="1"/>
</dbReference>
<keyword evidence="4" id="KW-1133">Transmembrane helix</keyword>
<keyword evidence="4" id="KW-0472">Membrane</keyword>
<dbReference type="GO" id="GO:0016020">
    <property type="term" value="C:membrane"/>
    <property type="evidence" value="ECO:0007669"/>
    <property type="project" value="InterPro"/>
</dbReference>
<evidence type="ECO:0000256" key="2">
    <source>
        <dbReference type="ARBA" id="ARBA00022676"/>
    </source>
</evidence>
<evidence type="ECO:0000256" key="1">
    <source>
        <dbReference type="ARBA" id="ARBA00008919"/>
    </source>
</evidence>
<proteinExistence type="inferred from homology"/>
<evidence type="ECO:0000256" key="3">
    <source>
        <dbReference type="ARBA" id="ARBA00022679"/>
    </source>
</evidence>
<reference evidence="6 7" key="1">
    <citation type="submission" date="2018-04" db="EMBL/GenBank/DDBJ databases">
        <title>Novel Campyloabacter and Helicobacter Species and Strains.</title>
        <authorList>
            <person name="Mannion A.J."/>
            <person name="Shen Z."/>
            <person name="Fox J.G."/>
        </authorList>
    </citation>
    <scope>NUCLEOTIDE SEQUENCE [LARGE SCALE GENOMIC DNA]</scope>
    <source>
        <strain evidence="6 7">MIT 99-5101</strain>
    </source>
</reference>
<evidence type="ECO:0000313" key="7">
    <source>
        <dbReference type="Proteomes" id="UP000256650"/>
    </source>
</evidence>
<dbReference type="SUPFAM" id="SSF53756">
    <property type="entry name" value="UDP-Glycosyltransferase/glycogen phosphorylase"/>
    <property type="match status" value="1"/>
</dbReference>
<keyword evidence="3" id="KW-0808">Transferase</keyword>
<keyword evidence="2" id="KW-0328">Glycosyltransferase</keyword>
<comment type="caution">
    <text evidence="6">The sequence shown here is derived from an EMBL/GenBank/DDBJ whole genome shotgun (WGS) entry which is preliminary data.</text>
</comment>
<dbReference type="GeneID" id="82536428"/>
<organism evidence="6 7">
    <name type="scientific">Helicobacter ganmani</name>
    <dbReference type="NCBI Taxonomy" id="60246"/>
    <lineage>
        <taxon>Bacteria</taxon>
        <taxon>Pseudomonadati</taxon>
        <taxon>Campylobacterota</taxon>
        <taxon>Epsilonproteobacteria</taxon>
        <taxon>Campylobacterales</taxon>
        <taxon>Helicobacteraceae</taxon>
        <taxon>Helicobacter</taxon>
    </lineage>
</organism>
<accession>A0A3D8I8Z3</accession>
<evidence type="ECO:0000259" key="5">
    <source>
        <dbReference type="Pfam" id="PF00852"/>
    </source>
</evidence>
<evidence type="ECO:0000256" key="4">
    <source>
        <dbReference type="SAM" id="Phobius"/>
    </source>
</evidence>
<feature type="domain" description="Fucosyltransferase C-terminal" evidence="5">
    <location>
        <begin position="213"/>
        <end position="315"/>
    </location>
</feature>
<dbReference type="EMBL" id="NXLS01000013">
    <property type="protein sequence ID" value="RDU61619.1"/>
    <property type="molecule type" value="Genomic_DNA"/>
</dbReference>
<comment type="similarity">
    <text evidence="1">Belongs to the glycosyltransferase 10 family.</text>
</comment>
<protein>
    <recommendedName>
        <fullName evidence="5">Fucosyltransferase C-terminal domain-containing protein</fullName>
    </recommendedName>
</protein>
<dbReference type="PANTHER" id="PTHR11929:SF194">
    <property type="entry name" value="ALPHA-(1,3)-FUCOSYLTRANSFERASE 10"/>
    <property type="match status" value="1"/>
</dbReference>
<dbReference type="OrthoDB" id="9791032at2"/>
<dbReference type="InterPro" id="IPR038577">
    <property type="entry name" value="GT10-like_C_sf"/>
</dbReference>
<evidence type="ECO:0000313" key="6">
    <source>
        <dbReference type="EMBL" id="RDU61619.1"/>
    </source>
</evidence>
<keyword evidence="7" id="KW-1185">Reference proteome</keyword>
<dbReference type="GO" id="GO:0046920">
    <property type="term" value="F:alpha-(1-&gt;3)-fucosyltransferase activity"/>
    <property type="evidence" value="ECO:0007669"/>
    <property type="project" value="TreeGrafter"/>
</dbReference>
<dbReference type="RefSeq" id="WP_115552277.1">
    <property type="nucleotide sequence ID" value="NZ_CAQNTT010000013.1"/>
</dbReference>
<dbReference type="Proteomes" id="UP000256650">
    <property type="component" value="Unassembled WGS sequence"/>
</dbReference>
<dbReference type="InterPro" id="IPR001503">
    <property type="entry name" value="Glyco_trans_10"/>
</dbReference>
<dbReference type="Pfam" id="PF00852">
    <property type="entry name" value="Glyco_transf_10"/>
    <property type="match status" value="1"/>
</dbReference>
<dbReference type="PANTHER" id="PTHR11929">
    <property type="entry name" value="ALPHA- 1,3 -FUCOSYLTRANSFERASE"/>
    <property type="match status" value="1"/>
</dbReference>
<feature type="transmembrane region" description="Helical" evidence="4">
    <location>
        <begin position="13"/>
        <end position="35"/>
    </location>
</feature>
<sequence length="361" mass="42449">MKVKLKDTNFLEILTYQIVCYIQVGFVQILCSFIPSKQIRHKIRKALFPKEEPYLYLKTKKGSKYPLYIPSPHSFCSNPSAVYNAKGEKLYVFFIRSEHYCGGGAKIYWDMHNISLPIHFYQDDCCFETIGNPMKRYAWLVEPPGIKPKINTAFQTQALHKDFDLVLTHSDKLLDTLPNARLLPFWSIWYGNEVRNNQKDNPRLDKNLYLFKEKDISMVCSNKLLTPLHHIRHHFAKRALQNSKVDVFGEFNNKPIMFKSQSLEHYRYQIVIENEISSFYFTEKVLDCFASMTIPIYLGATKIDKFFNTDGMIILKEDSDLDSILKTCCKEDYENRLAAIKDNYHRLFSYNIENSILEYIK</sequence>
<dbReference type="AlphaFoldDB" id="A0A3D8I8Z3"/>
<name>A0A3D8I8Z3_9HELI</name>
<dbReference type="InterPro" id="IPR055270">
    <property type="entry name" value="Glyco_tran_10_C"/>
</dbReference>